<evidence type="ECO:0000313" key="3">
    <source>
        <dbReference type="EMBL" id="KAK5082500.1"/>
    </source>
</evidence>
<evidence type="ECO:0000256" key="1">
    <source>
        <dbReference type="ARBA" id="ARBA00006349"/>
    </source>
</evidence>
<feature type="region of interest" description="Disordered" evidence="2">
    <location>
        <begin position="1"/>
        <end position="23"/>
    </location>
</feature>
<dbReference type="InterPro" id="IPR009643">
    <property type="entry name" value="HS1-bd"/>
</dbReference>
<dbReference type="EMBL" id="JAVRRG010000129">
    <property type="protein sequence ID" value="KAK5082500.1"/>
    <property type="molecule type" value="Genomic_DNA"/>
</dbReference>
<feature type="compositionally biased region" description="Polar residues" evidence="2">
    <location>
        <begin position="1"/>
        <end position="10"/>
    </location>
</feature>
<accession>A0ABR0K1E0</accession>
<dbReference type="Pfam" id="PF06825">
    <property type="entry name" value="HSBP1"/>
    <property type="match status" value="1"/>
</dbReference>
<evidence type="ECO:0000313" key="4">
    <source>
        <dbReference type="Proteomes" id="UP001345013"/>
    </source>
</evidence>
<comment type="similarity">
    <text evidence="1">Belongs to the HSBP1 family.</text>
</comment>
<organism evidence="3 4">
    <name type="scientific">Lithohypha guttulata</name>
    <dbReference type="NCBI Taxonomy" id="1690604"/>
    <lineage>
        <taxon>Eukaryota</taxon>
        <taxon>Fungi</taxon>
        <taxon>Dikarya</taxon>
        <taxon>Ascomycota</taxon>
        <taxon>Pezizomycotina</taxon>
        <taxon>Eurotiomycetes</taxon>
        <taxon>Chaetothyriomycetidae</taxon>
        <taxon>Chaetothyriales</taxon>
        <taxon>Trichomeriaceae</taxon>
        <taxon>Lithohypha</taxon>
    </lineage>
</organism>
<gene>
    <name evidence="3" type="ORF">LTR24_007998</name>
</gene>
<protein>
    <recommendedName>
        <fullName evidence="5">Heat shock factor binding protein 1</fullName>
    </recommendedName>
</protein>
<reference evidence="3 4" key="1">
    <citation type="submission" date="2023-08" db="EMBL/GenBank/DDBJ databases">
        <title>Black Yeasts Isolated from many extreme environments.</title>
        <authorList>
            <person name="Coleine C."/>
            <person name="Stajich J.E."/>
            <person name="Selbmann L."/>
        </authorList>
    </citation>
    <scope>NUCLEOTIDE SEQUENCE [LARGE SCALE GENOMIC DNA]</scope>
    <source>
        <strain evidence="3 4">CCFEE 5885</strain>
    </source>
</reference>
<comment type="caution">
    <text evidence="3">The sequence shown here is derived from an EMBL/GenBank/DDBJ whole genome shotgun (WGS) entry which is preliminary data.</text>
</comment>
<feature type="region of interest" description="Disordered" evidence="2">
    <location>
        <begin position="67"/>
        <end position="98"/>
    </location>
</feature>
<feature type="compositionally biased region" description="Low complexity" evidence="2">
    <location>
        <begin position="11"/>
        <end position="23"/>
    </location>
</feature>
<keyword evidence="4" id="KW-1185">Reference proteome</keyword>
<evidence type="ECO:0000256" key="2">
    <source>
        <dbReference type="SAM" id="MobiDB-lite"/>
    </source>
</evidence>
<proteinExistence type="inferred from homology"/>
<sequence>MSVPVQSRPQTATTTAAPPSSAAAKLTDAIDDFLGDVEKKFKSISDEILTKLDDMAERCDRLEQEMLMRDGDVGGGGIDTRSKSTLKSGESMGGDGDV</sequence>
<name>A0ABR0K1E0_9EURO</name>
<dbReference type="Gene3D" id="1.20.5.430">
    <property type="match status" value="1"/>
</dbReference>
<evidence type="ECO:0008006" key="5">
    <source>
        <dbReference type="Google" id="ProtNLM"/>
    </source>
</evidence>
<dbReference type="Proteomes" id="UP001345013">
    <property type="component" value="Unassembled WGS sequence"/>
</dbReference>